<sequence>MDAHMHQNSQNQDLARLEQIVSQFLLKSLHIVLSSRIPSIGARERDSQLSGPSKVTKSDKWFGLALGERPAALDNLSFWHRNLADPMVIDVVLVHEDVGSFSADKVETVVERWVIQYECQRMAPLSTRMGESSSAAFKRVYKKTILMLRSLYSTMRLLPSYKLFRKLTSANSDCNFDVIYKVSSFSEPLTLQEMEAMETYSFTPVEAHPGQFCASVMYRPSLSGFNLECSTSLSSQIILDYVGSPATDSHRYFTGLDKAGHAISLPQRVTRPPSSSPFHRPHSWTSGFHKGPAHSRNQTFGGSPPAYRGSPLSHDFPSPSPPGMEMYGPGAHNAFIPARHRRSGSFDDYQLSPPFSTPSPSPPSNFNASAMQSRLRRESAPVAIPLPMVNKTACLSPCSSDLSRQSLPPMSPRSLKLYPSSQESPSRNRSFRKPDASRLPELHTGATAQHSVQKLARDGKDDSSRFSGLSSSDSPRIGISRSSSRLSFQDDLDEPEFQCPFDLDASDTNFSQGPEGRKTSEYGSRDAAVGALVHMLQSAPPLRQDSTYSTSSLHATNSGEEPGTSSSFFLSRKASDALDELRSYSDLKHLLLSKSSTSRR</sequence>
<dbReference type="Gene3D" id="3.30.900.10">
    <property type="entry name" value="HORMA domain"/>
    <property type="match status" value="1"/>
</dbReference>
<feature type="domain" description="Autophagy-related protein 13 N-terminal" evidence="3">
    <location>
        <begin position="21"/>
        <end position="221"/>
    </location>
</feature>
<dbReference type="InterPro" id="IPR018731">
    <property type="entry name" value="Atg13_N"/>
</dbReference>
<evidence type="ECO:0000256" key="2">
    <source>
        <dbReference type="SAM" id="MobiDB-lite"/>
    </source>
</evidence>
<keyword evidence="5" id="KW-1185">Reference proteome</keyword>
<feature type="compositionally biased region" description="Polar residues" evidence="2">
    <location>
        <begin position="398"/>
        <end position="408"/>
    </location>
</feature>
<dbReference type="InterPro" id="IPR036570">
    <property type="entry name" value="HORMA_dom_sf"/>
</dbReference>
<dbReference type="InterPro" id="IPR040182">
    <property type="entry name" value="ATG13"/>
</dbReference>
<dbReference type="AlphaFoldDB" id="A0A7N0RDE6"/>
<dbReference type="GO" id="GO:0034727">
    <property type="term" value="P:piecemeal microautophagy of the nucleus"/>
    <property type="evidence" value="ECO:0007669"/>
    <property type="project" value="TreeGrafter"/>
</dbReference>
<feature type="compositionally biased region" description="Low complexity" evidence="2">
    <location>
        <begin position="465"/>
        <end position="487"/>
    </location>
</feature>
<dbReference type="GO" id="GO:1990316">
    <property type="term" value="C:Atg1/ULK1 kinase complex"/>
    <property type="evidence" value="ECO:0007669"/>
    <property type="project" value="InterPro"/>
</dbReference>
<protein>
    <recommendedName>
        <fullName evidence="3">Autophagy-related protein 13 N-terminal domain-containing protein</fullName>
    </recommendedName>
</protein>
<feature type="region of interest" description="Disordered" evidence="2">
    <location>
        <begin position="267"/>
        <end position="332"/>
    </location>
</feature>
<feature type="compositionally biased region" description="Basic and acidic residues" evidence="2">
    <location>
        <begin position="432"/>
        <end position="441"/>
    </location>
</feature>
<dbReference type="Proteomes" id="UP000594263">
    <property type="component" value="Unplaced"/>
</dbReference>
<dbReference type="EnsemblPlants" id="Kaladp0008s0656.1.v1.1">
    <property type="protein sequence ID" value="Kaladp0008s0656.1.v1.1"/>
    <property type="gene ID" value="Kaladp0008s0656.v1.1"/>
</dbReference>
<name>A0A7N0RDE6_KALFE</name>
<dbReference type="PANTHER" id="PTHR13430">
    <property type="match status" value="1"/>
</dbReference>
<feature type="region of interest" description="Disordered" evidence="2">
    <location>
        <begin position="540"/>
        <end position="567"/>
    </location>
</feature>
<reference evidence="4" key="1">
    <citation type="submission" date="2021-01" db="UniProtKB">
        <authorList>
            <consortium name="EnsemblPlants"/>
        </authorList>
    </citation>
    <scope>IDENTIFICATION</scope>
</reference>
<dbReference type="GO" id="GO:0005829">
    <property type="term" value="C:cytosol"/>
    <property type="evidence" value="ECO:0007669"/>
    <property type="project" value="TreeGrafter"/>
</dbReference>
<feature type="compositionally biased region" description="Basic and acidic residues" evidence="2">
    <location>
        <begin position="455"/>
        <end position="464"/>
    </location>
</feature>
<feature type="compositionally biased region" description="Polar residues" evidence="2">
    <location>
        <begin position="544"/>
        <end position="567"/>
    </location>
</feature>
<dbReference type="PANTHER" id="PTHR13430:SF4">
    <property type="entry name" value="AUTOPHAGY-RELATED PROTEIN 13"/>
    <property type="match status" value="1"/>
</dbReference>
<keyword evidence="1" id="KW-0072">Autophagy</keyword>
<accession>A0A7N0RDE6</accession>
<proteinExistence type="predicted"/>
<organism evidence="4 5">
    <name type="scientific">Kalanchoe fedtschenkoi</name>
    <name type="common">Lavender scallops</name>
    <name type="synonym">South American air plant</name>
    <dbReference type="NCBI Taxonomy" id="63787"/>
    <lineage>
        <taxon>Eukaryota</taxon>
        <taxon>Viridiplantae</taxon>
        <taxon>Streptophyta</taxon>
        <taxon>Embryophyta</taxon>
        <taxon>Tracheophyta</taxon>
        <taxon>Spermatophyta</taxon>
        <taxon>Magnoliopsida</taxon>
        <taxon>eudicotyledons</taxon>
        <taxon>Gunneridae</taxon>
        <taxon>Pentapetalae</taxon>
        <taxon>Saxifragales</taxon>
        <taxon>Crassulaceae</taxon>
        <taxon>Kalanchoe</taxon>
    </lineage>
</organism>
<feature type="compositionally biased region" description="Polar residues" evidence="2">
    <location>
        <begin position="419"/>
        <end position="428"/>
    </location>
</feature>
<feature type="region of interest" description="Disordered" evidence="2">
    <location>
        <begin position="345"/>
        <end position="374"/>
    </location>
</feature>
<dbReference type="GO" id="GO:0000423">
    <property type="term" value="P:mitophagy"/>
    <property type="evidence" value="ECO:0007669"/>
    <property type="project" value="TreeGrafter"/>
</dbReference>
<dbReference type="Pfam" id="PF10033">
    <property type="entry name" value="ATG13"/>
    <property type="match status" value="1"/>
</dbReference>
<dbReference type="Gramene" id="Kaladp0008s0656.1.v1.1">
    <property type="protein sequence ID" value="Kaladp0008s0656.1.v1.1"/>
    <property type="gene ID" value="Kaladp0008s0656.v1.1"/>
</dbReference>
<evidence type="ECO:0000313" key="4">
    <source>
        <dbReference type="EnsemblPlants" id="Kaladp0008s0656.1.v1.1"/>
    </source>
</evidence>
<dbReference type="GO" id="GO:0000407">
    <property type="term" value="C:phagophore assembly site"/>
    <property type="evidence" value="ECO:0007669"/>
    <property type="project" value="TreeGrafter"/>
</dbReference>
<dbReference type="GO" id="GO:0034497">
    <property type="term" value="P:protein localization to phagophore assembly site"/>
    <property type="evidence" value="ECO:0007669"/>
    <property type="project" value="TreeGrafter"/>
</dbReference>
<evidence type="ECO:0000256" key="1">
    <source>
        <dbReference type="ARBA" id="ARBA00023006"/>
    </source>
</evidence>
<dbReference type="OMA" id="RAGEMNS"/>
<evidence type="ECO:0000313" key="5">
    <source>
        <dbReference type="Proteomes" id="UP000594263"/>
    </source>
</evidence>
<evidence type="ECO:0000259" key="3">
    <source>
        <dbReference type="Pfam" id="PF10033"/>
    </source>
</evidence>
<feature type="region of interest" description="Disordered" evidence="2">
    <location>
        <begin position="398"/>
        <end position="523"/>
    </location>
</feature>